<dbReference type="EMBL" id="MDKC01000013">
    <property type="protein sequence ID" value="ODG91976.1"/>
    <property type="molecule type" value="Genomic_DNA"/>
</dbReference>
<protein>
    <recommendedName>
        <fullName evidence="9">Crp/Fnr family transcriptional regulator</fullName>
    </recommendedName>
</protein>
<reference evidence="7 8" key="1">
    <citation type="submission" date="2016-07" db="EMBL/GenBank/DDBJ databases">
        <authorList>
            <person name="Townsley L."/>
            <person name="Shank E.A."/>
        </authorList>
    </citation>
    <scope>NUCLEOTIDE SEQUENCE [LARGE SCALE GENOMIC DNA]</scope>
    <source>
        <strain evidence="7 8">CH01</strain>
    </source>
</reference>
<accession>A0ABX2ZS14</accession>
<dbReference type="Pfam" id="PF13545">
    <property type="entry name" value="HTH_Crp_2"/>
    <property type="match status" value="1"/>
</dbReference>
<dbReference type="Pfam" id="PF00027">
    <property type="entry name" value="cNMP_binding"/>
    <property type="match status" value="1"/>
</dbReference>
<dbReference type="InterPro" id="IPR014710">
    <property type="entry name" value="RmlC-like_jellyroll"/>
</dbReference>
<evidence type="ECO:0000259" key="5">
    <source>
        <dbReference type="PROSITE" id="PS50042"/>
    </source>
</evidence>
<dbReference type="PROSITE" id="PS51063">
    <property type="entry name" value="HTH_CRP_2"/>
    <property type="match status" value="1"/>
</dbReference>
<evidence type="ECO:0000259" key="6">
    <source>
        <dbReference type="PROSITE" id="PS51063"/>
    </source>
</evidence>
<dbReference type="SUPFAM" id="SSF46785">
    <property type="entry name" value="Winged helix' DNA-binding domain"/>
    <property type="match status" value="1"/>
</dbReference>
<name>A0ABX2ZS14_9BACI</name>
<dbReference type="InterPro" id="IPR000595">
    <property type="entry name" value="cNMP-bd_dom"/>
</dbReference>
<dbReference type="InterPro" id="IPR018490">
    <property type="entry name" value="cNMP-bd_dom_sf"/>
</dbReference>
<dbReference type="Proteomes" id="UP000094580">
    <property type="component" value="Unassembled WGS sequence"/>
</dbReference>
<comment type="caution">
    <text evidence="7">The sequence shown here is derived from an EMBL/GenBank/DDBJ whole genome shotgun (WGS) entry which is preliminary data.</text>
</comment>
<dbReference type="PANTHER" id="PTHR24567">
    <property type="entry name" value="CRP FAMILY TRANSCRIPTIONAL REGULATORY PROTEIN"/>
    <property type="match status" value="1"/>
</dbReference>
<evidence type="ECO:0000256" key="3">
    <source>
        <dbReference type="ARBA" id="ARBA00023159"/>
    </source>
</evidence>
<dbReference type="InterPro" id="IPR036388">
    <property type="entry name" value="WH-like_DNA-bd_sf"/>
</dbReference>
<dbReference type="InterPro" id="IPR050397">
    <property type="entry name" value="Env_Response_Regulators"/>
</dbReference>
<keyword evidence="2" id="KW-0238">DNA-binding</keyword>
<evidence type="ECO:0000313" key="7">
    <source>
        <dbReference type="EMBL" id="ODG91976.1"/>
    </source>
</evidence>
<dbReference type="CDD" id="cd00038">
    <property type="entry name" value="CAP_ED"/>
    <property type="match status" value="1"/>
</dbReference>
<dbReference type="PROSITE" id="PS50042">
    <property type="entry name" value="CNMP_BINDING_3"/>
    <property type="match status" value="1"/>
</dbReference>
<keyword evidence="8" id="KW-1185">Reference proteome</keyword>
<sequence length="211" mass="23861">MNHQSLWFEQGEWTAEPFLEVGKELSFSREVVLFQQDENHPFVYLVLEGRIRIYLLSPNGAERHLYIVGSGNIIGESNVWADEAYGYNASTSSIARVLRIPKSTFRDIVMSEPELILKTLSSLSNKQSALLLQTRLMSFSDVGERVLTMLRQLASSYGIKTPKGITITIPFTHQELAYVVGSSRVSVSYVMNELCEKGFIEKQNGRYTLLS</sequence>
<dbReference type="SMART" id="SM00419">
    <property type="entry name" value="HTH_CRP"/>
    <property type="match status" value="1"/>
</dbReference>
<dbReference type="Gene3D" id="2.60.120.10">
    <property type="entry name" value="Jelly Rolls"/>
    <property type="match status" value="1"/>
</dbReference>
<feature type="domain" description="Cyclic nucleotide-binding" evidence="5">
    <location>
        <begin position="33"/>
        <end position="126"/>
    </location>
</feature>
<evidence type="ECO:0000256" key="2">
    <source>
        <dbReference type="ARBA" id="ARBA00023125"/>
    </source>
</evidence>
<keyword evidence="3" id="KW-0010">Activator</keyword>
<dbReference type="RefSeq" id="WP_069033757.1">
    <property type="nucleotide sequence ID" value="NZ_MDKC01000013.1"/>
</dbReference>
<organism evidence="7 8">
    <name type="scientific">Gottfriedia luciferensis</name>
    <dbReference type="NCBI Taxonomy" id="178774"/>
    <lineage>
        <taxon>Bacteria</taxon>
        <taxon>Bacillati</taxon>
        <taxon>Bacillota</taxon>
        <taxon>Bacilli</taxon>
        <taxon>Bacillales</taxon>
        <taxon>Bacillaceae</taxon>
        <taxon>Gottfriedia</taxon>
    </lineage>
</organism>
<dbReference type="InterPro" id="IPR012318">
    <property type="entry name" value="HTH_CRP"/>
</dbReference>
<evidence type="ECO:0000313" key="8">
    <source>
        <dbReference type="Proteomes" id="UP000094580"/>
    </source>
</evidence>
<evidence type="ECO:0008006" key="9">
    <source>
        <dbReference type="Google" id="ProtNLM"/>
    </source>
</evidence>
<dbReference type="InterPro" id="IPR036390">
    <property type="entry name" value="WH_DNA-bd_sf"/>
</dbReference>
<dbReference type="Gene3D" id="1.10.10.10">
    <property type="entry name" value="Winged helix-like DNA-binding domain superfamily/Winged helix DNA-binding domain"/>
    <property type="match status" value="1"/>
</dbReference>
<proteinExistence type="predicted"/>
<dbReference type="SUPFAM" id="SSF51206">
    <property type="entry name" value="cAMP-binding domain-like"/>
    <property type="match status" value="1"/>
</dbReference>
<dbReference type="PANTHER" id="PTHR24567:SF74">
    <property type="entry name" value="HTH-TYPE TRANSCRIPTIONAL REGULATOR ARCR"/>
    <property type="match status" value="1"/>
</dbReference>
<keyword evidence="1" id="KW-0805">Transcription regulation</keyword>
<keyword evidence="4" id="KW-0804">Transcription</keyword>
<evidence type="ECO:0000256" key="1">
    <source>
        <dbReference type="ARBA" id="ARBA00023015"/>
    </source>
</evidence>
<feature type="domain" description="HTH crp-type" evidence="6">
    <location>
        <begin position="140"/>
        <end position="211"/>
    </location>
</feature>
<gene>
    <name evidence="7" type="ORF">BED47_05720</name>
</gene>
<evidence type="ECO:0000256" key="4">
    <source>
        <dbReference type="ARBA" id="ARBA00023163"/>
    </source>
</evidence>